<gene>
    <name evidence="3" type="ORF">SAMN02983003_3229</name>
</gene>
<keyword evidence="2" id="KW-1133">Transmembrane helix</keyword>
<dbReference type="STRING" id="665118.SAMN02983003_3229"/>
<dbReference type="OrthoDB" id="1523552at2"/>
<keyword evidence="4" id="KW-1185">Reference proteome</keyword>
<dbReference type="Proteomes" id="UP000183447">
    <property type="component" value="Unassembled WGS sequence"/>
</dbReference>
<evidence type="ECO:0000256" key="2">
    <source>
        <dbReference type="SAM" id="Phobius"/>
    </source>
</evidence>
<reference evidence="3 4" key="1">
    <citation type="submission" date="2016-11" db="EMBL/GenBank/DDBJ databases">
        <authorList>
            <person name="Jaros S."/>
            <person name="Januszkiewicz K."/>
            <person name="Wedrychowicz H."/>
        </authorList>
    </citation>
    <scope>NUCLEOTIDE SEQUENCE [LARGE SCALE GENOMIC DNA]</scope>
    <source>
        <strain evidence="3 4">ATCC 23634</strain>
    </source>
</reference>
<dbReference type="Pfam" id="PF07386">
    <property type="entry name" value="DUF1499"/>
    <property type="match status" value="1"/>
</dbReference>
<accession>A0A1K2I1C2</accession>
<evidence type="ECO:0000313" key="4">
    <source>
        <dbReference type="Proteomes" id="UP000183447"/>
    </source>
</evidence>
<feature type="transmembrane region" description="Helical" evidence="2">
    <location>
        <begin position="12"/>
        <end position="31"/>
    </location>
</feature>
<organism evidence="3 4">
    <name type="scientific">Devosia enhydra</name>
    <dbReference type="NCBI Taxonomy" id="665118"/>
    <lineage>
        <taxon>Bacteria</taxon>
        <taxon>Pseudomonadati</taxon>
        <taxon>Pseudomonadota</taxon>
        <taxon>Alphaproteobacteria</taxon>
        <taxon>Hyphomicrobiales</taxon>
        <taxon>Devosiaceae</taxon>
        <taxon>Devosia</taxon>
    </lineage>
</organism>
<feature type="region of interest" description="Disordered" evidence="1">
    <location>
        <begin position="246"/>
        <end position="268"/>
    </location>
</feature>
<dbReference type="EMBL" id="FPKU01000003">
    <property type="protein sequence ID" value="SFZ86055.1"/>
    <property type="molecule type" value="Genomic_DNA"/>
</dbReference>
<keyword evidence="2" id="KW-0472">Membrane</keyword>
<protein>
    <recommendedName>
        <fullName evidence="5">DUF1499 domain-containing protein</fullName>
    </recommendedName>
</protein>
<evidence type="ECO:0008006" key="5">
    <source>
        <dbReference type="Google" id="ProtNLM"/>
    </source>
</evidence>
<proteinExistence type="predicted"/>
<keyword evidence="2" id="KW-0812">Transmembrane</keyword>
<feature type="transmembrane region" description="Helical" evidence="2">
    <location>
        <begin position="43"/>
        <end position="68"/>
    </location>
</feature>
<sequence length="268" mass="28713">MRILIRTSHFAIWARRFGEVALPLAIIPVLLHRERLVSTDAFLAAEAIAIAAALAAIACAMIAFVRLWISGDKGWSRATAGLLLGALCLLPPAYLGWEMVRYPDVSGFSTDRLILPTLVVAPVPRLGSDRAAVEAAFPNARSRRYTVDAARIFALALEQVTTSGWDVRRSVPPAGTSAPGQINAIATRLLGWQDEVSIRIVEDQRGTEVDMASAGLHPIHDLGENGKRIEAFLAALDDAVTRLMRETPSAPAEPASETAPAQPPAVGE</sequence>
<name>A0A1K2I1C2_9HYPH</name>
<feature type="transmembrane region" description="Helical" evidence="2">
    <location>
        <begin position="80"/>
        <end position="97"/>
    </location>
</feature>
<evidence type="ECO:0000313" key="3">
    <source>
        <dbReference type="EMBL" id="SFZ86055.1"/>
    </source>
</evidence>
<feature type="compositionally biased region" description="Low complexity" evidence="1">
    <location>
        <begin position="246"/>
        <end position="260"/>
    </location>
</feature>
<evidence type="ECO:0000256" key="1">
    <source>
        <dbReference type="SAM" id="MobiDB-lite"/>
    </source>
</evidence>
<dbReference type="RefSeq" id="WP_072345363.1">
    <property type="nucleotide sequence ID" value="NZ_FPKU01000003.1"/>
</dbReference>
<dbReference type="InterPro" id="IPR010865">
    <property type="entry name" value="DUF1499"/>
</dbReference>
<dbReference type="AlphaFoldDB" id="A0A1K2I1C2"/>